<dbReference type="Proteomes" id="UP000037594">
    <property type="component" value="Unassembled WGS sequence"/>
</dbReference>
<dbReference type="EMBL" id="LFOD01000008">
    <property type="protein sequence ID" value="KMV18314.1"/>
    <property type="molecule type" value="Genomic_DNA"/>
</dbReference>
<proteinExistence type="predicted"/>
<dbReference type="AlphaFoldDB" id="A0A0J8WYT4"/>
<evidence type="ECO:0008006" key="3">
    <source>
        <dbReference type="Google" id="ProtNLM"/>
    </source>
</evidence>
<organism evidence="1 2">
    <name type="scientific">Mycolicibacterium conceptionense</name>
    <dbReference type="NCBI Taxonomy" id="451644"/>
    <lineage>
        <taxon>Bacteria</taxon>
        <taxon>Bacillati</taxon>
        <taxon>Actinomycetota</taxon>
        <taxon>Actinomycetes</taxon>
        <taxon>Mycobacteriales</taxon>
        <taxon>Mycobacteriaceae</taxon>
        <taxon>Mycolicibacterium</taxon>
    </lineage>
</organism>
<dbReference type="SUPFAM" id="SSF52540">
    <property type="entry name" value="P-loop containing nucleoside triphosphate hydrolases"/>
    <property type="match status" value="1"/>
</dbReference>
<dbReference type="Gene3D" id="1.10.8.730">
    <property type="match status" value="1"/>
</dbReference>
<protein>
    <recommendedName>
        <fullName evidence="3">AAA-like domain protein</fullName>
    </recommendedName>
</protein>
<name>A0A0J8WYT4_9MYCO</name>
<dbReference type="Pfam" id="PF12846">
    <property type="entry name" value="AAA_10"/>
    <property type="match status" value="1"/>
</dbReference>
<evidence type="ECO:0000313" key="1">
    <source>
        <dbReference type="EMBL" id="KMV18314.1"/>
    </source>
</evidence>
<gene>
    <name evidence="1" type="ORF">ACT17_11815</name>
</gene>
<sequence>MILKNGDAWVNYLVEGINFTRHDIDSVESGQRANARLFAKLAGLGFISEVYARGVKVKVPAEVLTRRCIDHVPNWAQYEKTWYRAANEGLNHFNNMYKTGERNSFERPFWLGMKVGSVDLKLYERVLDSVGLASTQAGVDTQEVQSRERQIWEAIPPEFRAARTNPGDLDWLLERASTLGLSGSTVPVMPARTRTPSMVPGNNNFRHVTLTTGHEADSVTDMFVESCAKQSSGDPKRLRRVFRDGIVHRYRSLRRESSVAVHTPGRRTADLPDGYTTYQTMLTLASGPSIQGSYAIQKMTGIVDGFHGLDADVVIRVTFTPLPGRKAAKVLAKAQRRNDADDEALSRSEFDAVEYAENDAQLRNLYRPASSENMLANVHLSFVFGAANHRALDHKVQRVIDEMASTEDGSDDSFQLYRHVGSQVELWQAMLPCTAATGLIEDTRLSLTPALLGAVMPLRRQTLGDPYGWPIGVNKENSLGQVVYNDLINPTAGGDGSILLFGEQGVGKSEFIKVLSGAVHDLLGEVWSIDPVGEMVVFAAEFPDSIPVDLMAPKVSLDLLKCLPAEEATPAWLDTWCPLLGVELNSSEYERLATVIAPAYREVHYSPLSTAPGLRTTRQVFEHIAHQSDEVAVQLRRAFNAIKALPGAACLLDPVDVDSGKVKDLPAFNASQSRFVVFNTRQYLLRDGETATATSSRMATAVFTTIAALAKFYFDRSQRVNLFTLDEAHSYDAPIIKRNILSDTNKKGRKFKNIVLVGTQTAQDLGDSLDLVTKRGSFRQRSTENAIPALAKVHVPPTPRALKLIAHELSPIGDDPERPNQVRPGREGELLWYDGARVGKMQTFLPFIPKRVTAADTRPDKILRVDDLESANIEGRHRVG</sequence>
<dbReference type="InterPro" id="IPR051162">
    <property type="entry name" value="T4SS_component"/>
</dbReference>
<dbReference type="Gene3D" id="3.40.50.300">
    <property type="entry name" value="P-loop containing nucleotide triphosphate hydrolases"/>
    <property type="match status" value="1"/>
</dbReference>
<comment type="caution">
    <text evidence="1">The sequence shown here is derived from an EMBL/GenBank/DDBJ whole genome shotgun (WGS) entry which is preliminary data.</text>
</comment>
<dbReference type="PATRIC" id="fig|451644.5.peg.2443"/>
<dbReference type="InterPro" id="IPR027417">
    <property type="entry name" value="P-loop_NTPase"/>
</dbReference>
<reference evidence="1 2" key="1">
    <citation type="submission" date="2015-06" db="EMBL/GenBank/DDBJ databases">
        <title>Genome sequence of Mycobacterium conceptionense strain MLE.</title>
        <authorList>
            <person name="Greninger A.L."/>
            <person name="Cunningham G."/>
            <person name="Chiu C.Y."/>
            <person name="Miller S."/>
        </authorList>
    </citation>
    <scope>NUCLEOTIDE SEQUENCE [LARGE SCALE GENOMIC DNA]</scope>
    <source>
        <strain evidence="1 2">MLE</strain>
    </source>
</reference>
<evidence type="ECO:0000313" key="2">
    <source>
        <dbReference type="Proteomes" id="UP000037594"/>
    </source>
</evidence>
<dbReference type="PANTHER" id="PTHR30121:SF6">
    <property type="entry name" value="SLR6007 PROTEIN"/>
    <property type="match status" value="1"/>
</dbReference>
<accession>A0A0J8WYT4</accession>
<dbReference type="PANTHER" id="PTHR30121">
    <property type="entry name" value="UNCHARACTERIZED PROTEIN YJGR-RELATED"/>
    <property type="match status" value="1"/>
</dbReference>